<name>A0A1I2RQD9_9CORY</name>
<dbReference type="GO" id="GO:0000027">
    <property type="term" value="P:ribosomal large subunit assembly"/>
    <property type="evidence" value="ECO:0007669"/>
    <property type="project" value="UniProtKB-UniRule"/>
</dbReference>
<feature type="compositionally biased region" description="Polar residues" evidence="11">
    <location>
        <begin position="23"/>
        <end position="65"/>
    </location>
</feature>
<gene>
    <name evidence="9" type="primary">deaD</name>
    <name evidence="9" type="synonym">csdA</name>
    <name evidence="15" type="ORF">SAMN05660282_00845</name>
</gene>
<proteinExistence type="inferred from homology"/>
<accession>A0A1I2RQD9</accession>
<dbReference type="Gene3D" id="3.40.50.300">
    <property type="entry name" value="P-loop containing nucleotide triphosphate hydrolases"/>
    <property type="match status" value="2"/>
</dbReference>
<dbReference type="InterPro" id="IPR014014">
    <property type="entry name" value="RNA_helicase_DEAD_Q_motif"/>
</dbReference>
<feature type="short sequence motif" description="Q motif" evidence="10">
    <location>
        <begin position="151"/>
        <end position="179"/>
    </location>
</feature>
<dbReference type="InterPro" id="IPR000629">
    <property type="entry name" value="RNA-helicase_DEAD-box_CS"/>
</dbReference>
<dbReference type="InterPro" id="IPR011545">
    <property type="entry name" value="DEAD/DEAH_box_helicase_dom"/>
</dbReference>
<dbReference type="InterPro" id="IPR005580">
    <property type="entry name" value="DbpA/CsdA_RNA-bd_dom"/>
</dbReference>
<dbReference type="GO" id="GO:0005524">
    <property type="term" value="F:ATP binding"/>
    <property type="evidence" value="ECO:0007669"/>
    <property type="project" value="UniProtKB-UniRule"/>
</dbReference>
<feature type="region of interest" description="Disordered" evidence="11">
    <location>
        <begin position="1"/>
        <end position="101"/>
    </location>
</feature>
<dbReference type="HAMAP" id="MF_00964">
    <property type="entry name" value="DEAD_helicase_DeaD"/>
    <property type="match status" value="1"/>
</dbReference>
<feature type="compositionally biased region" description="Acidic residues" evidence="11">
    <location>
        <begin position="81"/>
        <end position="94"/>
    </location>
</feature>
<dbReference type="GO" id="GO:0016887">
    <property type="term" value="F:ATP hydrolysis activity"/>
    <property type="evidence" value="ECO:0007669"/>
    <property type="project" value="RHEA"/>
</dbReference>
<dbReference type="GO" id="GO:0006401">
    <property type="term" value="P:RNA catabolic process"/>
    <property type="evidence" value="ECO:0007669"/>
    <property type="project" value="UniProtKB-UniRule"/>
</dbReference>
<dbReference type="CDD" id="cd00268">
    <property type="entry name" value="DEADc"/>
    <property type="match status" value="1"/>
</dbReference>
<evidence type="ECO:0000256" key="7">
    <source>
        <dbReference type="ARBA" id="ARBA00023016"/>
    </source>
</evidence>
<dbReference type="SUPFAM" id="SSF52540">
    <property type="entry name" value="P-loop containing nucleoside triphosphate hydrolases"/>
    <property type="match status" value="1"/>
</dbReference>
<evidence type="ECO:0000256" key="8">
    <source>
        <dbReference type="ARBA" id="ARBA00047984"/>
    </source>
</evidence>
<dbReference type="InterPro" id="IPR028618">
    <property type="entry name" value="DEAD_helicase_DeaD"/>
</dbReference>
<reference evidence="15 16" key="1">
    <citation type="submission" date="2016-10" db="EMBL/GenBank/DDBJ databases">
        <authorList>
            <person name="de Groot N.N."/>
        </authorList>
    </citation>
    <scope>NUCLEOTIDE SEQUENCE [LARGE SCALE GENOMIC DNA]</scope>
    <source>
        <strain>J11</strain>
        <strain evidence="16">PG 39</strain>
    </source>
</reference>
<keyword evidence="6 9" id="KW-0694">RNA-binding</keyword>
<evidence type="ECO:0000256" key="4">
    <source>
        <dbReference type="ARBA" id="ARBA00022806"/>
    </source>
</evidence>
<dbReference type="GO" id="GO:0005840">
    <property type="term" value="C:ribosome"/>
    <property type="evidence" value="ECO:0007669"/>
    <property type="project" value="TreeGrafter"/>
</dbReference>
<dbReference type="PANTHER" id="PTHR47963">
    <property type="entry name" value="DEAD-BOX ATP-DEPENDENT RNA HELICASE 47, MITOCHONDRIAL"/>
    <property type="match status" value="1"/>
</dbReference>
<dbReference type="EMBL" id="FOPJ01000004">
    <property type="protein sequence ID" value="SFG42925.1"/>
    <property type="molecule type" value="Genomic_DNA"/>
</dbReference>
<dbReference type="InterPro" id="IPR012677">
    <property type="entry name" value="Nucleotide-bd_a/b_plait_sf"/>
</dbReference>
<keyword evidence="2 9" id="KW-0547">Nucleotide-binding</keyword>
<evidence type="ECO:0000256" key="3">
    <source>
        <dbReference type="ARBA" id="ARBA00022801"/>
    </source>
</evidence>
<dbReference type="Pfam" id="PF00270">
    <property type="entry name" value="DEAD"/>
    <property type="match status" value="1"/>
</dbReference>
<dbReference type="InterPro" id="IPR027417">
    <property type="entry name" value="P-loop_NTPase"/>
</dbReference>
<dbReference type="Pfam" id="PF00271">
    <property type="entry name" value="Helicase_C"/>
    <property type="match status" value="1"/>
</dbReference>
<feature type="region of interest" description="Disordered" evidence="11">
    <location>
        <begin position="115"/>
        <end position="155"/>
    </location>
</feature>
<keyword evidence="16" id="KW-1185">Reference proteome</keyword>
<comment type="similarity">
    <text evidence="9">Belongs to the DEAD box helicase family. DeaD/CsdA subfamily.</text>
</comment>
<dbReference type="SMART" id="SM00487">
    <property type="entry name" value="DEXDc"/>
    <property type="match status" value="1"/>
</dbReference>
<evidence type="ECO:0000256" key="1">
    <source>
        <dbReference type="ARBA" id="ARBA00022490"/>
    </source>
</evidence>
<protein>
    <recommendedName>
        <fullName evidence="9">ATP-dependent RNA helicase DeaD</fullName>
        <ecNumber evidence="9">3.6.4.13</ecNumber>
    </recommendedName>
    <alternativeName>
        <fullName evidence="9">Cold-shock DEAD box protein A</fullName>
    </alternativeName>
</protein>
<evidence type="ECO:0000313" key="15">
    <source>
        <dbReference type="EMBL" id="SFG42925.1"/>
    </source>
</evidence>
<dbReference type="Proteomes" id="UP000199065">
    <property type="component" value="Unassembled WGS sequence"/>
</dbReference>
<dbReference type="SMART" id="SM00490">
    <property type="entry name" value="HELICc"/>
    <property type="match status" value="1"/>
</dbReference>
<evidence type="ECO:0000256" key="2">
    <source>
        <dbReference type="ARBA" id="ARBA00022741"/>
    </source>
</evidence>
<feature type="domain" description="Helicase C-terminal" evidence="13">
    <location>
        <begin position="380"/>
        <end position="524"/>
    </location>
</feature>
<evidence type="ECO:0000256" key="6">
    <source>
        <dbReference type="ARBA" id="ARBA00022884"/>
    </source>
</evidence>
<evidence type="ECO:0000256" key="9">
    <source>
        <dbReference type="HAMAP-Rule" id="MF_00964"/>
    </source>
</evidence>
<dbReference type="PROSITE" id="PS51194">
    <property type="entry name" value="HELICASE_CTER"/>
    <property type="match status" value="1"/>
</dbReference>
<evidence type="ECO:0000259" key="14">
    <source>
        <dbReference type="PROSITE" id="PS51195"/>
    </source>
</evidence>
<dbReference type="PROSITE" id="PS51192">
    <property type="entry name" value="HELICASE_ATP_BIND_1"/>
    <property type="match status" value="1"/>
</dbReference>
<dbReference type="GO" id="GO:0005829">
    <property type="term" value="C:cytosol"/>
    <property type="evidence" value="ECO:0007669"/>
    <property type="project" value="TreeGrafter"/>
</dbReference>
<dbReference type="PANTHER" id="PTHR47963:SF8">
    <property type="entry name" value="ATP-DEPENDENT RNA HELICASE DEAD"/>
    <property type="match status" value="1"/>
</dbReference>
<evidence type="ECO:0000256" key="10">
    <source>
        <dbReference type="PROSITE-ProRule" id="PRU00552"/>
    </source>
</evidence>
<feature type="domain" description="Helicase ATP-binding" evidence="12">
    <location>
        <begin position="182"/>
        <end position="353"/>
    </location>
</feature>
<feature type="compositionally biased region" description="Basic and acidic residues" evidence="11">
    <location>
        <begin position="715"/>
        <end position="782"/>
    </location>
</feature>
<keyword evidence="7 9" id="KW-0346">Stress response</keyword>
<dbReference type="GO" id="GO:0070417">
    <property type="term" value="P:cellular response to cold"/>
    <property type="evidence" value="ECO:0007669"/>
    <property type="project" value="InterPro"/>
</dbReference>
<sequence length="782" mass="86183">MTSHERVANDNPEAPNHEGLTTEDLSSATHCSSHQSEQNDGAVSPSVDESMNQNTDAENTATSADNGPMGLDDILNADVAENTEENVVAEENSGEDNGNTEVMTDVNANEQAEDTTAATAPENTDTEIHTEAPKSEEPKTEAVKDEEPKVPGFDTLGLPEKVVAAVNRVGYEAPSPIQAQTIPVLMDGHDVVGLAQTGTGKTAAFALPILARIDREKRFPQALVLAPTRELALQVADAFQSFADHLGGLQVLPIYGGQAYGIQLSGLRRGAQIIVGTPGRVIDHLQKGSLDISGLRYLVLDEADEMLNMGFQEDVERILADTPEEKQVALFSATMPNAIRRLSKQYLNEPHEITVRSETRTNTNITQRYLNVAHRNKLDALTRILEVTEFEAMILFVRTKHETEEVAEKLRARGFSAAAINGDIAQAQRERTVDQLKDGRLDILVATDVAARGLDVDRISHVLNYDIPHDTESYVHRIGRTGRAGRSGEAILFVTPRERRMLRSIERATNATLTEMQLPSVDEVNESRKEKFADSITEALEDSQIDIFRSLVKSYSEEHDVPLEDVAAALATQAISGDEFLMKEPPRDSRRRDFDRRDDRRGGGRFERDDRRGGRFDRDDRRGGRDRFADRGDMSVYRLAVGRRQNVRPGAIVGALANEGGLSSKDFGRITISADHTLVELPKDLPKEVFDNLADTRISGQRIDIRPDTGGGDRGGYRGDRERGGYRGGRDRGGFRGRDDRGGFRGGRDRDDRGGFRGRGRDDRGGFRGGRDDRRGGGGWRD</sequence>
<dbReference type="InterPro" id="IPR044742">
    <property type="entry name" value="DEAD/DEAH_RhlB"/>
</dbReference>
<dbReference type="Gene3D" id="3.30.70.330">
    <property type="match status" value="1"/>
</dbReference>
<dbReference type="CDD" id="cd18787">
    <property type="entry name" value="SF2_C_DEAD"/>
    <property type="match status" value="1"/>
</dbReference>
<dbReference type="PROSITE" id="PS00039">
    <property type="entry name" value="DEAD_ATP_HELICASE"/>
    <property type="match status" value="1"/>
</dbReference>
<dbReference type="STRING" id="185761.SAMN05660282_00845"/>
<keyword evidence="5 9" id="KW-0067">ATP-binding</keyword>
<feature type="compositionally biased region" description="Basic and acidic residues" evidence="11">
    <location>
        <begin position="126"/>
        <end position="149"/>
    </location>
</feature>
<dbReference type="AlphaFoldDB" id="A0A1I2RQD9"/>
<feature type="domain" description="DEAD-box RNA helicase Q" evidence="14">
    <location>
        <begin position="151"/>
        <end position="179"/>
    </location>
</feature>
<evidence type="ECO:0000256" key="11">
    <source>
        <dbReference type="SAM" id="MobiDB-lite"/>
    </source>
</evidence>
<keyword evidence="3 9" id="KW-0378">Hydrolase</keyword>
<dbReference type="FunFam" id="3.40.50.300:FF:000108">
    <property type="entry name" value="ATP-dependent RNA helicase RhlE"/>
    <property type="match status" value="1"/>
</dbReference>
<dbReference type="GO" id="GO:0033592">
    <property type="term" value="F:RNA strand annealing activity"/>
    <property type="evidence" value="ECO:0007669"/>
    <property type="project" value="TreeGrafter"/>
</dbReference>
<dbReference type="InterPro" id="IPR050547">
    <property type="entry name" value="DEAD_box_RNA_helicases"/>
</dbReference>
<feature type="region of interest" description="Disordered" evidence="11">
    <location>
        <begin position="582"/>
        <end position="627"/>
    </location>
</feature>
<evidence type="ECO:0000256" key="5">
    <source>
        <dbReference type="ARBA" id="ARBA00022840"/>
    </source>
</evidence>
<dbReference type="Pfam" id="PF25399">
    <property type="entry name" value="DeaD_dimer"/>
    <property type="match status" value="1"/>
</dbReference>
<dbReference type="InterPro" id="IPR034415">
    <property type="entry name" value="CsdA_RRM"/>
</dbReference>
<comment type="subcellular location">
    <subcellularLocation>
        <location evidence="9">Cytoplasm</location>
    </subcellularLocation>
</comment>
<dbReference type="PROSITE" id="PS51195">
    <property type="entry name" value="Q_MOTIF"/>
    <property type="match status" value="1"/>
</dbReference>
<organism evidence="15 16">
    <name type="scientific">Corynebacterium spheniscorum</name>
    <dbReference type="NCBI Taxonomy" id="185761"/>
    <lineage>
        <taxon>Bacteria</taxon>
        <taxon>Bacillati</taxon>
        <taxon>Actinomycetota</taxon>
        <taxon>Actinomycetes</taxon>
        <taxon>Mycobacteriales</taxon>
        <taxon>Corynebacteriaceae</taxon>
        <taxon>Corynebacterium</taxon>
    </lineage>
</organism>
<keyword evidence="1 9" id="KW-0963">Cytoplasm</keyword>
<dbReference type="Pfam" id="PF03880">
    <property type="entry name" value="DbpA"/>
    <property type="match status" value="1"/>
</dbReference>
<dbReference type="GO" id="GO:0003724">
    <property type="term" value="F:RNA helicase activity"/>
    <property type="evidence" value="ECO:0007669"/>
    <property type="project" value="UniProtKB-UniRule"/>
</dbReference>
<evidence type="ECO:0000259" key="12">
    <source>
        <dbReference type="PROSITE" id="PS51192"/>
    </source>
</evidence>
<comment type="function">
    <text evidence="9">DEAD-box RNA helicase involved in various cellular processes at low temperature, including ribosome biogenesis, mRNA degradation and translation initiation.</text>
</comment>
<dbReference type="InterPro" id="IPR057325">
    <property type="entry name" value="DeaD_dimer"/>
</dbReference>
<dbReference type="InterPro" id="IPR014001">
    <property type="entry name" value="Helicase_ATP-bd"/>
</dbReference>
<comment type="catalytic activity">
    <reaction evidence="8 9">
        <text>ATP + H2O = ADP + phosphate + H(+)</text>
        <dbReference type="Rhea" id="RHEA:13065"/>
        <dbReference type="ChEBI" id="CHEBI:15377"/>
        <dbReference type="ChEBI" id="CHEBI:15378"/>
        <dbReference type="ChEBI" id="CHEBI:30616"/>
        <dbReference type="ChEBI" id="CHEBI:43474"/>
        <dbReference type="ChEBI" id="CHEBI:456216"/>
        <dbReference type="EC" id="3.6.4.13"/>
    </reaction>
</comment>
<dbReference type="CDD" id="cd12499">
    <property type="entry name" value="RRM_EcCsdA_like"/>
    <property type="match status" value="1"/>
</dbReference>
<evidence type="ECO:0000313" key="16">
    <source>
        <dbReference type="Proteomes" id="UP000199065"/>
    </source>
</evidence>
<evidence type="ECO:0000259" key="13">
    <source>
        <dbReference type="PROSITE" id="PS51194"/>
    </source>
</evidence>
<dbReference type="EC" id="3.6.4.13" evidence="9"/>
<dbReference type="InterPro" id="IPR001650">
    <property type="entry name" value="Helicase_C-like"/>
</dbReference>
<keyword evidence="4 9" id="KW-0347">Helicase</keyword>
<feature type="region of interest" description="Disordered" evidence="11">
    <location>
        <begin position="702"/>
        <end position="782"/>
    </location>
</feature>